<evidence type="ECO:0000259" key="1">
    <source>
        <dbReference type="PROSITE" id="PS50943"/>
    </source>
</evidence>
<name>A0ABW4N8M3_9CAUL</name>
<dbReference type="EMBL" id="JBHUEY010000012">
    <property type="protein sequence ID" value="MFD1785650.1"/>
    <property type="molecule type" value="Genomic_DNA"/>
</dbReference>
<accession>A0ABW4N8M3</accession>
<dbReference type="Proteomes" id="UP001597237">
    <property type="component" value="Unassembled WGS sequence"/>
</dbReference>
<feature type="domain" description="HTH cro/C1-type" evidence="1">
    <location>
        <begin position="17"/>
        <end position="71"/>
    </location>
</feature>
<dbReference type="CDD" id="cd00093">
    <property type="entry name" value="HTH_XRE"/>
    <property type="match status" value="1"/>
</dbReference>
<dbReference type="Gene3D" id="1.10.260.40">
    <property type="entry name" value="lambda repressor-like DNA-binding domains"/>
    <property type="match status" value="1"/>
</dbReference>
<evidence type="ECO:0000313" key="2">
    <source>
        <dbReference type="EMBL" id="MFD1785650.1"/>
    </source>
</evidence>
<dbReference type="InterPro" id="IPR010982">
    <property type="entry name" value="Lambda_DNA-bd_dom_sf"/>
</dbReference>
<dbReference type="SMART" id="SM00530">
    <property type="entry name" value="HTH_XRE"/>
    <property type="match status" value="1"/>
</dbReference>
<sequence length="85" mass="9331">MPKSVFSGAHRHVVDALVAARQRSGLTQAQVAKAIGRDQSFISLIENSQRRVDVLEFFALCRAMNVDAVGVLREIEAKLPAKIDI</sequence>
<evidence type="ECO:0000313" key="3">
    <source>
        <dbReference type="Proteomes" id="UP001597237"/>
    </source>
</evidence>
<protein>
    <submittedName>
        <fullName evidence="2">Helix-turn-helix domain-containing protein</fullName>
    </submittedName>
</protein>
<dbReference type="Pfam" id="PF01381">
    <property type="entry name" value="HTH_3"/>
    <property type="match status" value="1"/>
</dbReference>
<dbReference type="PROSITE" id="PS50943">
    <property type="entry name" value="HTH_CROC1"/>
    <property type="match status" value="1"/>
</dbReference>
<proteinExistence type="predicted"/>
<dbReference type="InterPro" id="IPR001387">
    <property type="entry name" value="Cro/C1-type_HTH"/>
</dbReference>
<gene>
    <name evidence="2" type="ORF">ACFSC0_19805</name>
</gene>
<organism evidence="2 3">
    <name type="scientific">Phenylobacterium terrae</name>
    <dbReference type="NCBI Taxonomy" id="2665495"/>
    <lineage>
        <taxon>Bacteria</taxon>
        <taxon>Pseudomonadati</taxon>
        <taxon>Pseudomonadota</taxon>
        <taxon>Alphaproteobacteria</taxon>
        <taxon>Caulobacterales</taxon>
        <taxon>Caulobacteraceae</taxon>
        <taxon>Phenylobacterium</taxon>
    </lineage>
</organism>
<comment type="caution">
    <text evidence="2">The sequence shown here is derived from an EMBL/GenBank/DDBJ whole genome shotgun (WGS) entry which is preliminary data.</text>
</comment>
<dbReference type="SUPFAM" id="SSF47413">
    <property type="entry name" value="lambda repressor-like DNA-binding domains"/>
    <property type="match status" value="1"/>
</dbReference>
<reference evidence="3" key="1">
    <citation type="journal article" date="2019" name="Int. J. Syst. Evol. Microbiol.">
        <title>The Global Catalogue of Microorganisms (GCM) 10K type strain sequencing project: providing services to taxonomists for standard genome sequencing and annotation.</title>
        <authorList>
            <consortium name="The Broad Institute Genomics Platform"/>
            <consortium name="The Broad Institute Genome Sequencing Center for Infectious Disease"/>
            <person name="Wu L."/>
            <person name="Ma J."/>
        </authorList>
    </citation>
    <scope>NUCLEOTIDE SEQUENCE [LARGE SCALE GENOMIC DNA]</scope>
    <source>
        <strain evidence="3">DFY28</strain>
    </source>
</reference>
<keyword evidence="3" id="KW-1185">Reference proteome</keyword>
<dbReference type="RefSeq" id="WP_377281687.1">
    <property type="nucleotide sequence ID" value="NZ_JBHRSI010000004.1"/>
</dbReference>